<feature type="domain" description="FAT" evidence="16">
    <location>
        <begin position="1395"/>
        <end position="1964"/>
    </location>
</feature>
<evidence type="ECO:0000259" key="17">
    <source>
        <dbReference type="PROSITE" id="PS51190"/>
    </source>
</evidence>
<dbReference type="Gene3D" id="1.10.1070.11">
    <property type="entry name" value="Phosphatidylinositol 3-/4-kinase, catalytic domain"/>
    <property type="match status" value="1"/>
</dbReference>
<dbReference type="FunCoup" id="A0A067M8P3">
    <property type="interactions" value="574"/>
</dbReference>
<dbReference type="SMART" id="SM00802">
    <property type="entry name" value="UME"/>
    <property type="match status" value="1"/>
</dbReference>
<name>A0A067M8P3_BOTB1</name>
<evidence type="ECO:0000256" key="4">
    <source>
        <dbReference type="ARBA" id="ARBA00022527"/>
    </source>
</evidence>
<keyword evidence="7" id="KW-0227">DNA damage</keyword>
<dbReference type="PROSITE" id="PS51190">
    <property type="entry name" value="FATC"/>
    <property type="match status" value="1"/>
</dbReference>
<evidence type="ECO:0000256" key="1">
    <source>
        <dbReference type="ARBA" id="ARBA00004123"/>
    </source>
</evidence>
<dbReference type="InterPro" id="IPR003152">
    <property type="entry name" value="FATC_dom"/>
</dbReference>
<evidence type="ECO:0000256" key="8">
    <source>
        <dbReference type="ARBA" id="ARBA00022777"/>
    </source>
</evidence>
<dbReference type="InterPro" id="IPR057564">
    <property type="entry name" value="HEAT_ATR"/>
</dbReference>
<reference evidence="19" key="1">
    <citation type="journal article" date="2014" name="Proc. Natl. Acad. Sci. U.S.A.">
        <title>Extensive sampling of basidiomycete genomes demonstrates inadequacy of the white-rot/brown-rot paradigm for wood decay fungi.</title>
        <authorList>
            <person name="Riley R."/>
            <person name="Salamov A.A."/>
            <person name="Brown D.W."/>
            <person name="Nagy L.G."/>
            <person name="Floudas D."/>
            <person name="Held B.W."/>
            <person name="Levasseur A."/>
            <person name="Lombard V."/>
            <person name="Morin E."/>
            <person name="Otillar R."/>
            <person name="Lindquist E.A."/>
            <person name="Sun H."/>
            <person name="LaButti K.M."/>
            <person name="Schmutz J."/>
            <person name="Jabbour D."/>
            <person name="Luo H."/>
            <person name="Baker S.E."/>
            <person name="Pisabarro A.G."/>
            <person name="Walton J.D."/>
            <person name="Blanchette R.A."/>
            <person name="Henrissat B."/>
            <person name="Martin F."/>
            <person name="Cullen D."/>
            <person name="Hibbett D.S."/>
            <person name="Grigoriev I.V."/>
        </authorList>
    </citation>
    <scope>NUCLEOTIDE SEQUENCE [LARGE SCALE GENOMIC DNA]</scope>
    <source>
        <strain evidence="19">FD-172 SS1</strain>
    </source>
</reference>
<dbReference type="InterPro" id="IPR018936">
    <property type="entry name" value="PI3/4_kinase_CS"/>
</dbReference>
<evidence type="ECO:0000313" key="18">
    <source>
        <dbReference type="EMBL" id="KDQ08227.1"/>
    </source>
</evidence>
<dbReference type="InterPro" id="IPR016024">
    <property type="entry name" value="ARM-type_fold"/>
</dbReference>
<dbReference type="InterPro" id="IPR011990">
    <property type="entry name" value="TPR-like_helical_dom_sf"/>
</dbReference>
<dbReference type="InterPro" id="IPR050517">
    <property type="entry name" value="DDR_Repair_Kinase"/>
</dbReference>
<dbReference type="Pfam" id="PF02259">
    <property type="entry name" value="FAT"/>
    <property type="match status" value="1"/>
</dbReference>
<dbReference type="GO" id="GO:0005694">
    <property type="term" value="C:chromosome"/>
    <property type="evidence" value="ECO:0007669"/>
    <property type="project" value="TreeGrafter"/>
</dbReference>
<sequence>MATSTLQLNPPDGAFTSDVSALISGYVGTAPSSGRVEATQEEVNNKFTLINTLCGHLDRLFSSPGAWKPERSMIILCLNLVQHVHMTYENVFQVGDAPHRRWLSCFLKIAACINASEVDDDSLDDSHSQDEVKNKVLDACVSMLRTLSSHTMLGRGREHPAWMIARECFDELLALAKDLSSFCFTSTPAVSVILFRAPRVQEVAADPFEQTQEPSFVLQNSRQALMMYFDALVVLSKALTPSNSADPFLSITARRTIGSVCAAFESLRCMPPNSDNAFADDTERFVRLLHIAGTLMKLPISHTSSLEPWICRVLMRRVFEGPKEEWEKADEALFKLLDTFPDGAKVTIDVSSMLERLKEEDWSSAAPLQDALYACLRRAVSEMPLAFLSPLHGHLSRNVPNPSADVLQQDIRTRLAALTISHPAEEIAATLGKRKRSEGCAWKQRIEDEVGTQFFDGHHEWLSVEGNETDSQWLEKVVQAIQKKCLGSLSDPTLDGRIAMAKQLFAIPCLLAHPLDPECLTPSQVRAVVVPNLVPMFEAVATALFGSSTSTVTAELRRRIYDALAPTIRHGYLRDTLLEQFHSFLADGLKAEERAVRISAGKAFAELMRGYQTREGDSSTVIVPPFRSLERILLTGKDHLKETTLVTVGLIGKLAKDKLLGLVLCCLIAQLDHKNTLLKSLAYVQLMNLAKHHQKSPYSLILPFMVEISQYVVIRLCTEPGLLRETCRFLSREPAGFLTLTLPHTLPILAAARAKDVIDTISDQLGKTSAVLLLDKSAEVLAHIFLLDGSKQTEQAYEFVRSIITKAAPQGSVGDLSLVRHCAFSLLGEIAIFLGDEDKAQTQRAIKALQKVERKFTAPGPRQRAAPVVELAEFIHQHILAIMSHMNEALRDVHGKKSEEYKKQIIRSIGVLVDTVGPPISTVSPQIMATLQTALLVDFLIDVTLQSWAAFVNTLSLQDVSSYVGSTTAAFVNIWPKMSPTSRRIAIETIDYLIIEHGEEIRQNLSDIVSLDGIPELSSSNRKLKALRRDWSFETRLHSLRDRSKSENSTVAAQALKELKEFMRSDDPKMQELAIGDTFSPDIVGLVRVLFTAACRDGEGAEEIRLLAFECLGALGALDPDRFELPPEEGAMILLKNFTDETETVKFATHLIIDVLVGAFRSTSDTQYQSHLALAIQELLKICGFTSELVLSDRSGGAIPLRVRNRWEKLPKHVLETVTPLLDGKYSIHCAALSPAQLPVYAHVTTYREWIQVWAAHLISKVSGMAQRIFEPFRLTIRNQDVGVARHLLPHLVLNVLISGREREREDIRQEILTVLQDQIQLDSKHTSDMRLLSAQIVFLLMDHLSKWLRMVRQDMNKSRSEAKRTRNSTTRELNQQEDQLVKVDSMISSIDYGLTAQAAFQCKAYARALMTFEQHITSRQERGATQEELQSGYERLHEIYAHLDEPDGMEGISTRVISPSIEHQIREHESTGRWTSAQSCWEIRLQENPHDVDLHIGLLRCLRNLGHYDTLRTHIKGILSRNPGWETSLLPFEVEGAWMVGDWKAVEDLCGAAERSTPELTIGRLLLSLRAGEPNHIAQAFSVARNHLGDPISAAGTHSYRRSYDSMISLHLVHELQEIYNAAQTVSRNVEQWSQLADEHPSLDKLSKLLSARLDATLPTFRAREPILSMRRIAFSLCNLPAPYSRREIGYAWLCSSKLARKAGHSQTAYSAMLQARQWDAPYAFIQRTKLLRSNGEGLRALQELENALQALTPSNGVIDLTGNDEPQNPKLKAKAFLLQARWMEEADRFDANEIVAKFRESVALVEKWESPLFHLGHYHDRCLAQTPEVDRELRGAAMTYQICKHYAKALLHGSKYIYQTMPRMLTLWLDMGEEDDLVEVSNARQTDSLQSRQVFLIKINGVIESVVRKLSSYQWLTAFPQIVSRVGHPNKGIYLILSRLMVSVLHAYPHQALWLFTSVLKSRKSDREKRGISIINQVKSHPVSQQGSVAGLVNQWMGLSTELLALSDFAVKGDERFLSMKTTFPKLTKLAPSSMILPLQSSMIVSLPPRHATDGTSHQPFPSSAPTFHQFLDEVEIMTSLQKPRKINVQGSDGVTYHFLCKPKDDLRKDARLMDFNSMINKLLKTNSESRRRQLRQLPHSFPPDLTEFIYSGIRTYGVVPLNEECGLIEWVPNTTGMRHILTKSYAARDIALYTKSIGDALDKAKRQGERAAGQAFVRDVLPQYPVVFHEWFIATFPEPSAWLAARLAYARTAAVMSMVGFVLGLGDRHGENILLDSVTGDTVHVDFNCLFDKGKTFEIPERVPFRLTSNVVDGLGVTGVEGVFRIACEITMQLLRDHKDSLMSVLEAFVHDPLVEWEDEKRRKEREVKMRSKGGSKRGNPVAEGQVPQLRELARKSLLPIERKLRGVAGKHDKEIKTSNQVEALIKEATDPINFAMMYIGWAAWL</sequence>
<evidence type="ECO:0000256" key="7">
    <source>
        <dbReference type="ARBA" id="ARBA00022763"/>
    </source>
</evidence>
<dbReference type="GO" id="GO:0004674">
    <property type="term" value="F:protein serine/threonine kinase activity"/>
    <property type="evidence" value="ECO:0007669"/>
    <property type="project" value="UniProtKB-KW"/>
</dbReference>
<dbReference type="InterPro" id="IPR014009">
    <property type="entry name" value="PIK_FAT"/>
</dbReference>
<dbReference type="GO" id="GO:0006281">
    <property type="term" value="P:DNA repair"/>
    <property type="evidence" value="ECO:0007669"/>
    <property type="project" value="UniProtKB-KW"/>
</dbReference>
<comment type="catalytic activity">
    <reaction evidence="13">
        <text>L-seryl-[protein] + ATP = O-phospho-L-seryl-[protein] + ADP + H(+)</text>
        <dbReference type="Rhea" id="RHEA:17989"/>
        <dbReference type="Rhea" id="RHEA-COMP:9863"/>
        <dbReference type="Rhea" id="RHEA-COMP:11604"/>
        <dbReference type="ChEBI" id="CHEBI:15378"/>
        <dbReference type="ChEBI" id="CHEBI:29999"/>
        <dbReference type="ChEBI" id="CHEBI:30616"/>
        <dbReference type="ChEBI" id="CHEBI:83421"/>
        <dbReference type="ChEBI" id="CHEBI:456216"/>
        <dbReference type="EC" id="2.7.11.1"/>
    </reaction>
</comment>
<dbReference type="InterPro" id="IPR036940">
    <property type="entry name" value="PI3/4_kinase_cat_sf"/>
</dbReference>
<dbReference type="Pfam" id="PF25030">
    <property type="entry name" value="M-HEAT_ATR"/>
    <property type="match status" value="1"/>
</dbReference>
<dbReference type="EMBL" id="KL198093">
    <property type="protein sequence ID" value="KDQ08227.1"/>
    <property type="molecule type" value="Genomic_DNA"/>
</dbReference>
<evidence type="ECO:0000256" key="2">
    <source>
        <dbReference type="ARBA" id="ARBA00010769"/>
    </source>
</evidence>
<keyword evidence="11" id="KW-0539">Nucleus</keyword>
<dbReference type="STRING" id="930990.A0A067M8P3"/>
<accession>A0A067M8P3</accession>
<dbReference type="InterPro" id="IPR011989">
    <property type="entry name" value="ARM-like"/>
</dbReference>
<dbReference type="PANTHER" id="PTHR11139:SF125">
    <property type="entry name" value="SERINE_THREONINE-PROTEIN KINASE MEC1"/>
    <property type="match status" value="1"/>
</dbReference>
<evidence type="ECO:0000256" key="13">
    <source>
        <dbReference type="ARBA" id="ARBA00048679"/>
    </source>
</evidence>
<evidence type="ECO:0000313" key="19">
    <source>
        <dbReference type="Proteomes" id="UP000027195"/>
    </source>
</evidence>
<dbReference type="GO" id="GO:0000723">
    <property type="term" value="P:telomere maintenance"/>
    <property type="evidence" value="ECO:0007669"/>
    <property type="project" value="TreeGrafter"/>
</dbReference>
<dbReference type="GO" id="GO:0000077">
    <property type="term" value="P:DNA damage checkpoint signaling"/>
    <property type="evidence" value="ECO:0007669"/>
    <property type="project" value="TreeGrafter"/>
</dbReference>
<dbReference type="SMART" id="SM01343">
    <property type="entry name" value="FATC"/>
    <property type="match status" value="1"/>
</dbReference>
<dbReference type="InParanoid" id="A0A067M8P3"/>
<dbReference type="Pfam" id="PF08064">
    <property type="entry name" value="UME"/>
    <property type="match status" value="1"/>
</dbReference>
<evidence type="ECO:0000256" key="11">
    <source>
        <dbReference type="ARBA" id="ARBA00023242"/>
    </source>
</evidence>
<evidence type="ECO:0000259" key="15">
    <source>
        <dbReference type="PROSITE" id="PS50290"/>
    </source>
</evidence>
<dbReference type="InterPro" id="IPR000403">
    <property type="entry name" value="PI3/4_kinase_cat_dom"/>
</dbReference>
<dbReference type="Pfam" id="PF00454">
    <property type="entry name" value="PI3_PI4_kinase"/>
    <property type="match status" value="1"/>
</dbReference>
<comment type="subcellular location">
    <subcellularLocation>
        <location evidence="1">Nucleus</location>
    </subcellularLocation>
</comment>
<dbReference type="InterPro" id="IPR056802">
    <property type="entry name" value="ATR-like_M-HEAT"/>
</dbReference>
<dbReference type="SMART" id="SM00146">
    <property type="entry name" value="PI3Kc"/>
    <property type="match status" value="1"/>
</dbReference>
<dbReference type="Gene3D" id="1.25.10.10">
    <property type="entry name" value="Leucine-rich Repeat Variant"/>
    <property type="match status" value="1"/>
</dbReference>
<feature type="region of interest" description="Disordered" evidence="14">
    <location>
        <begin position="2366"/>
        <end position="2389"/>
    </location>
</feature>
<protein>
    <recommendedName>
        <fullName evidence="3">non-specific serine/threonine protein kinase</fullName>
        <ecNumber evidence="3">2.7.11.1</ecNumber>
    </recommendedName>
</protein>
<dbReference type="Gene3D" id="3.30.1010.10">
    <property type="entry name" value="Phosphatidylinositol 3-kinase Catalytic Subunit, Chain A, domain 4"/>
    <property type="match status" value="1"/>
</dbReference>
<evidence type="ECO:0000256" key="9">
    <source>
        <dbReference type="ARBA" id="ARBA00022840"/>
    </source>
</evidence>
<dbReference type="GO" id="GO:0005524">
    <property type="term" value="F:ATP binding"/>
    <property type="evidence" value="ECO:0007669"/>
    <property type="project" value="UniProtKB-KW"/>
</dbReference>
<dbReference type="PROSITE" id="PS00916">
    <property type="entry name" value="PI3_4_KINASE_2"/>
    <property type="match status" value="1"/>
</dbReference>
<dbReference type="SUPFAM" id="SSF56112">
    <property type="entry name" value="Protein kinase-like (PK-like)"/>
    <property type="match status" value="1"/>
</dbReference>
<dbReference type="Proteomes" id="UP000027195">
    <property type="component" value="Unassembled WGS sequence"/>
</dbReference>
<keyword evidence="4" id="KW-0723">Serine/threonine-protein kinase</keyword>
<evidence type="ECO:0000256" key="14">
    <source>
        <dbReference type="SAM" id="MobiDB-lite"/>
    </source>
</evidence>
<dbReference type="PROSITE" id="PS50290">
    <property type="entry name" value="PI3_4_KINASE_3"/>
    <property type="match status" value="1"/>
</dbReference>
<dbReference type="CDD" id="cd00892">
    <property type="entry name" value="PIKKc_ATR"/>
    <property type="match status" value="1"/>
</dbReference>
<comment type="similarity">
    <text evidence="2">Belongs to the PI3/PI4-kinase family. ATM subfamily.</text>
</comment>
<proteinExistence type="inferred from homology"/>
<keyword evidence="19" id="KW-1185">Reference proteome</keyword>
<dbReference type="OrthoDB" id="381190at2759"/>
<dbReference type="InterPro" id="IPR011009">
    <property type="entry name" value="Kinase-like_dom_sf"/>
</dbReference>
<keyword evidence="5" id="KW-0808">Transferase</keyword>
<dbReference type="Gene3D" id="1.25.40.10">
    <property type="entry name" value="Tetratricopeptide repeat domain"/>
    <property type="match status" value="1"/>
</dbReference>
<dbReference type="Pfam" id="PF23593">
    <property type="entry name" value="HEAT_ATR"/>
    <property type="match status" value="1"/>
</dbReference>
<dbReference type="InterPro" id="IPR012993">
    <property type="entry name" value="UME"/>
</dbReference>
<gene>
    <name evidence="18" type="ORF">BOTBODRAFT_569890</name>
</gene>
<dbReference type="HOGENOM" id="CLU_000178_2_5_1"/>
<evidence type="ECO:0000256" key="12">
    <source>
        <dbReference type="ARBA" id="ARBA00047899"/>
    </source>
</evidence>
<dbReference type="EC" id="2.7.11.1" evidence="3"/>
<evidence type="ECO:0000259" key="16">
    <source>
        <dbReference type="PROSITE" id="PS51189"/>
    </source>
</evidence>
<feature type="domain" description="FATC" evidence="17">
    <location>
        <begin position="2417"/>
        <end position="2449"/>
    </location>
</feature>
<keyword evidence="9" id="KW-0067">ATP-binding</keyword>
<comment type="catalytic activity">
    <reaction evidence="12">
        <text>L-threonyl-[protein] + ATP = O-phospho-L-threonyl-[protein] + ADP + H(+)</text>
        <dbReference type="Rhea" id="RHEA:46608"/>
        <dbReference type="Rhea" id="RHEA-COMP:11060"/>
        <dbReference type="Rhea" id="RHEA-COMP:11605"/>
        <dbReference type="ChEBI" id="CHEBI:15378"/>
        <dbReference type="ChEBI" id="CHEBI:30013"/>
        <dbReference type="ChEBI" id="CHEBI:30616"/>
        <dbReference type="ChEBI" id="CHEBI:61977"/>
        <dbReference type="ChEBI" id="CHEBI:456216"/>
        <dbReference type="EC" id="2.7.11.1"/>
    </reaction>
</comment>
<dbReference type="InterPro" id="IPR003151">
    <property type="entry name" value="PIK-rel_kinase_FAT"/>
</dbReference>
<dbReference type="Pfam" id="PF02260">
    <property type="entry name" value="FATC"/>
    <property type="match status" value="1"/>
</dbReference>
<dbReference type="SUPFAM" id="SSF48371">
    <property type="entry name" value="ARM repeat"/>
    <property type="match status" value="2"/>
</dbReference>
<dbReference type="PANTHER" id="PTHR11139">
    <property type="entry name" value="ATAXIA TELANGIECTASIA MUTATED ATM -RELATED"/>
    <property type="match status" value="1"/>
</dbReference>
<keyword evidence="10" id="KW-0234">DNA repair</keyword>
<evidence type="ECO:0000256" key="6">
    <source>
        <dbReference type="ARBA" id="ARBA00022741"/>
    </source>
</evidence>
<keyword evidence="6" id="KW-0547">Nucleotide-binding</keyword>
<evidence type="ECO:0000256" key="5">
    <source>
        <dbReference type="ARBA" id="ARBA00022679"/>
    </source>
</evidence>
<evidence type="ECO:0000256" key="3">
    <source>
        <dbReference type="ARBA" id="ARBA00012513"/>
    </source>
</evidence>
<evidence type="ECO:0000256" key="10">
    <source>
        <dbReference type="ARBA" id="ARBA00023204"/>
    </source>
</evidence>
<organism evidence="18 19">
    <name type="scientific">Botryobasidium botryosum (strain FD-172 SS1)</name>
    <dbReference type="NCBI Taxonomy" id="930990"/>
    <lineage>
        <taxon>Eukaryota</taxon>
        <taxon>Fungi</taxon>
        <taxon>Dikarya</taxon>
        <taxon>Basidiomycota</taxon>
        <taxon>Agaricomycotina</taxon>
        <taxon>Agaricomycetes</taxon>
        <taxon>Cantharellales</taxon>
        <taxon>Botryobasidiaceae</taxon>
        <taxon>Botryobasidium</taxon>
    </lineage>
</organism>
<keyword evidence="8" id="KW-0418">Kinase</keyword>
<dbReference type="GO" id="GO:0005634">
    <property type="term" value="C:nucleus"/>
    <property type="evidence" value="ECO:0007669"/>
    <property type="project" value="UniProtKB-SubCell"/>
</dbReference>
<dbReference type="PROSITE" id="PS51189">
    <property type="entry name" value="FAT"/>
    <property type="match status" value="1"/>
</dbReference>
<feature type="domain" description="PI3K/PI4K catalytic" evidence="15">
    <location>
        <begin position="2073"/>
        <end position="2405"/>
    </location>
</feature>